<dbReference type="Gene3D" id="1.10.150.130">
    <property type="match status" value="1"/>
</dbReference>
<comment type="caution">
    <text evidence="6">The sequence shown here is derived from an EMBL/GenBank/DDBJ whole genome shotgun (WGS) entry which is preliminary data.</text>
</comment>
<dbReference type="PANTHER" id="PTHR30349">
    <property type="entry name" value="PHAGE INTEGRASE-RELATED"/>
    <property type="match status" value="1"/>
</dbReference>
<sequence length="366" mass="42936">MTEFANGVDPERQGYQDLTNRDDEIAAYMRNRKSSVRTKTWRQHGTALRHFRDFIDERNLSPGDLVDDDADDLVNWFKAKDAINDQTAKAYLGRISHMYDYAIRRRRSNEFSDIDYNPIAIVIEDESFEEDGTSERREIGHKVMREAVQSIHHPLLLCMVVLLLKTGIRAGELVNIDMRDVHLDHHWAKEHFPECRENLEKRPDTLYIAPRSEMEVGNVVNGEERKDPNKRKRGTYIPIDKELKSVMLLWLAIRPPSRSPAEPFFTLTTGGRTTIPGDRLRSDYVWSKITDWAQEQGWWSSDATLESNVSPHYFRHYFRTIFGRKSGDELLVKYLRGDKGEAMDDYMHYWGDNVREPYLQSIYKLF</sequence>
<accession>M0CH13</accession>
<dbReference type="InterPro" id="IPR013762">
    <property type="entry name" value="Integrase-like_cat_sf"/>
</dbReference>
<dbReference type="OrthoDB" id="376061at2157"/>
<evidence type="ECO:0000313" key="7">
    <source>
        <dbReference type="Proteomes" id="UP000011657"/>
    </source>
</evidence>
<keyword evidence="2" id="KW-0233">DNA recombination</keyword>
<dbReference type="InterPro" id="IPR011010">
    <property type="entry name" value="DNA_brk_join_enz"/>
</dbReference>
<dbReference type="Pfam" id="PF13102">
    <property type="entry name" value="Phage_int_SAM_5"/>
    <property type="match status" value="1"/>
</dbReference>
<name>M0CH13_9EURY</name>
<evidence type="ECO:0000256" key="2">
    <source>
        <dbReference type="ARBA" id="ARBA00023172"/>
    </source>
</evidence>
<dbReference type="Proteomes" id="UP000011657">
    <property type="component" value="Unassembled WGS sequence"/>
</dbReference>
<dbReference type="PROSITE" id="PS51900">
    <property type="entry name" value="CB"/>
    <property type="match status" value="1"/>
</dbReference>
<dbReference type="Gene3D" id="1.10.443.10">
    <property type="entry name" value="Intergrase catalytic core"/>
    <property type="match status" value="1"/>
</dbReference>
<evidence type="ECO:0000259" key="5">
    <source>
        <dbReference type="PROSITE" id="PS51900"/>
    </source>
</evidence>
<dbReference type="InterPro" id="IPR010998">
    <property type="entry name" value="Integrase_recombinase_N"/>
</dbReference>
<dbReference type="PANTHER" id="PTHR30349:SF92">
    <property type="entry name" value="SITE-SPECIFIC RECOMBINASE"/>
    <property type="match status" value="1"/>
</dbReference>
<keyword evidence="1 3" id="KW-0238">DNA-binding</keyword>
<dbReference type="PATRIC" id="fig|1227488.3.peg.801"/>
<dbReference type="InterPro" id="IPR044068">
    <property type="entry name" value="CB"/>
</dbReference>
<dbReference type="EMBL" id="AOIS01000014">
    <property type="protein sequence ID" value="ELZ22536.1"/>
    <property type="molecule type" value="Genomic_DNA"/>
</dbReference>
<proteinExistence type="predicted"/>
<keyword evidence="7" id="KW-1185">Reference proteome</keyword>
<dbReference type="AlphaFoldDB" id="M0CH13"/>
<dbReference type="eggNOG" id="arCOG01241">
    <property type="taxonomic scope" value="Archaea"/>
</dbReference>
<dbReference type="RefSeq" id="WP_008893139.1">
    <property type="nucleotide sequence ID" value="NZ_AOIS01000014.1"/>
</dbReference>
<feature type="domain" description="Tyr recombinase" evidence="4">
    <location>
        <begin position="134"/>
        <end position="364"/>
    </location>
</feature>
<protein>
    <submittedName>
        <fullName evidence="6">Site-specific integrase/recombinase</fullName>
    </submittedName>
</protein>
<dbReference type="SUPFAM" id="SSF56349">
    <property type="entry name" value="DNA breaking-rejoining enzymes"/>
    <property type="match status" value="1"/>
</dbReference>
<evidence type="ECO:0000256" key="3">
    <source>
        <dbReference type="PROSITE-ProRule" id="PRU01248"/>
    </source>
</evidence>
<dbReference type="PROSITE" id="PS51898">
    <property type="entry name" value="TYR_RECOMBINASE"/>
    <property type="match status" value="1"/>
</dbReference>
<evidence type="ECO:0000259" key="4">
    <source>
        <dbReference type="PROSITE" id="PS51898"/>
    </source>
</evidence>
<evidence type="ECO:0000313" key="6">
    <source>
        <dbReference type="EMBL" id="ELZ22536.1"/>
    </source>
</evidence>
<organism evidence="6 7">
    <name type="scientific">Haloterrigena salina JCM 13891</name>
    <dbReference type="NCBI Taxonomy" id="1227488"/>
    <lineage>
        <taxon>Archaea</taxon>
        <taxon>Methanobacteriati</taxon>
        <taxon>Methanobacteriota</taxon>
        <taxon>Stenosarchaea group</taxon>
        <taxon>Halobacteria</taxon>
        <taxon>Halobacteriales</taxon>
        <taxon>Natrialbaceae</taxon>
        <taxon>Haloterrigena</taxon>
    </lineage>
</organism>
<dbReference type="GO" id="GO:0003677">
    <property type="term" value="F:DNA binding"/>
    <property type="evidence" value="ECO:0007669"/>
    <property type="project" value="UniProtKB-UniRule"/>
</dbReference>
<dbReference type="InterPro" id="IPR050090">
    <property type="entry name" value="Tyrosine_recombinase_XerCD"/>
</dbReference>
<dbReference type="GO" id="GO:0006310">
    <property type="term" value="P:DNA recombination"/>
    <property type="evidence" value="ECO:0007669"/>
    <property type="project" value="UniProtKB-KW"/>
</dbReference>
<dbReference type="GO" id="GO:0015074">
    <property type="term" value="P:DNA integration"/>
    <property type="evidence" value="ECO:0007669"/>
    <property type="project" value="InterPro"/>
</dbReference>
<reference evidence="6 7" key="1">
    <citation type="journal article" date="2014" name="PLoS Genet.">
        <title>Phylogenetically driven sequencing of extremely halophilic archaea reveals strategies for static and dynamic osmo-response.</title>
        <authorList>
            <person name="Becker E.A."/>
            <person name="Seitzer P.M."/>
            <person name="Tritt A."/>
            <person name="Larsen D."/>
            <person name="Krusor M."/>
            <person name="Yao A.I."/>
            <person name="Wu D."/>
            <person name="Madern D."/>
            <person name="Eisen J.A."/>
            <person name="Darling A.E."/>
            <person name="Facciotti M.T."/>
        </authorList>
    </citation>
    <scope>NUCLEOTIDE SEQUENCE [LARGE SCALE GENOMIC DNA]</scope>
    <source>
        <strain evidence="6 7">JCM 13891</strain>
    </source>
</reference>
<gene>
    <name evidence="6" type="ORF">C477_04039</name>
</gene>
<dbReference type="InterPro" id="IPR002104">
    <property type="entry name" value="Integrase_catalytic"/>
</dbReference>
<dbReference type="InterPro" id="IPR025269">
    <property type="entry name" value="SAM-like_dom"/>
</dbReference>
<feature type="domain" description="Core-binding (CB)" evidence="5">
    <location>
        <begin position="16"/>
        <end position="103"/>
    </location>
</feature>
<evidence type="ECO:0000256" key="1">
    <source>
        <dbReference type="ARBA" id="ARBA00023125"/>
    </source>
</evidence>